<dbReference type="InterPro" id="IPR044926">
    <property type="entry name" value="RGS_subdomain_2"/>
</dbReference>
<dbReference type="PANTHER" id="PTHR46583:SF1">
    <property type="entry name" value="REGULATOR OF G-PROTEIN SIGNALING 22"/>
    <property type="match status" value="1"/>
</dbReference>
<reference evidence="3 4" key="1">
    <citation type="submission" date="2019-09" db="EMBL/GenBank/DDBJ databases">
        <title>Bird 10,000 Genomes (B10K) Project - Family phase.</title>
        <authorList>
            <person name="Zhang G."/>
        </authorList>
    </citation>
    <scope>NUCLEOTIDE SEQUENCE [LARGE SCALE GENOMIC DNA]</scope>
    <source>
        <strain evidence="3">B10K-DU-001-24</strain>
        <tissue evidence="3">Muscle</tissue>
    </source>
</reference>
<evidence type="ECO:0000313" key="3">
    <source>
        <dbReference type="EMBL" id="NXG41193.1"/>
    </source>
</evidence>
<feature type="domain" description="RGS" evidence="2">
    <location>
        <begin position="989"/>
        <end position="1095"/>
    </location>
</feature>
<feature type="domain" description="RGS" evidence="2">
    <location>
        <begin position="817"/>
        <end position="936"/>
    </location>
</feature>
<feature type="region of interest" description="Disordered" evidence="1">
    <location>
        <begin position="266"/>
        <end position="296"/>
    </location>
</feature>
<dbReference type="CDD" id="cd08727">
    <property type="entry name" value="RGS_RGS22_2"/>
    <property type="match status" value="1"/>
</dbReference>
<keyword evidence="4" id="KW-1185">Reference proteome</keyword>
<feature type="compositionally biased region" description="Basic and acidic residues" evidence="1">
    <location>
        <begin position="891"/>
        <end position="901"/>
    </location>
</feature>
<feature type="compositionally biased region" description="Basic and acidic residues" evidence="1">
    <location>
        <begin position="164"/>
        <end position="178"/>
    </location>
</feature>
<dbReference type="EMBL" id="VWZI01001193">
    <property type="protein sequence ID" value="NXG41193.1"/>
    <property type="molecule type" value="Genomic_DNA"/>
</dbReference>
<feature type="region of interest" description="Disordered" evidence="1">
    <location>
        <begin position="155"/>
        <end position="187"/>
    </location>
</feature>
<dbReference type="InterPro" id="IPR048075">
    <property type="entry name" value="RGS22_RGS_second"/>
</dbReference>
<dbReference type="OrthoDB" id="10013157at2759"/>
<dbReference type="Pfam" id="PF00615">
    <property type="entry name" value="RGS"/>
    <property type="match status" value="3"/>
</dbReference>
<dbReference type="Gene3D" id="1.10.167.10">
    <property type="entry name" value="Regulator of G-protein Signalling 4, domain 2"/>
    <property type="match status" value="3"/>
</dbReference>
<evidence type="ECO:0000256" key="1">
    <source>
        <dbReference type="SAM" id="MobiDB-lite"/>
    </source>
</evidence>
<feature type="region of interest" description="Disordered" evidence="1">
    <location>
        <begin position="880"/>
        <end position="907"/>
    </location>
</feature>
<dbReference type="GO" id="GO:0001965">
    <property type="term" value="F:G-protein alpha-subunit binding"/>
    <property type="evidence" value="ECO:0007669"/>
    <property type="project" value="InterPro"/>
</dbReference>
<dbReference type="AlphaFoldDB" id="A0A7K9BLK0"/>
<feature type="compositionally biased region" description="Basic and acidic residues" evidence="1">
    <location>
        <begin position="779"/>
        <end position="788"/>
    </location>
</feature>
<dbReference type="Proteomes" id="UP000574528">
    <property type="component" value="Unassembled WGS sequence"/>
</dbReference>
<dbReference type="SMART" id="SM00315">
    <property type="entry name" value="RGS"/>
    <property type="match status" value="1"/>
</dbReference>
<feature type="region of interest" description="Disordered" evidence="1">
    <location>
        <begin position="215"/>
        <end position="250"/>
    </location>
</feature>
<dbReference type="InterPro" id="IPR048074">
    <property type="entry name" value="RGS22_RGS_fourth"/>
</dbReference>
<name>A0A7K9BLK0_9PICI</name>
<dbReference type="InterPro" id="IPR016137">
    <property type="entry name" value="RGS"/>
</dbReference>
<dbReference type="PROSITE" id="PS50132">
    <property type="entry name" value="RGS"/>
    <property type="match status" value="3"/>
</dbReference>
<feature type="compositionally biased region" description="Basic and acidic residues" evidence="1">
    <location>
        <begin position="230"/>
        <end position="243"/>
    </location>
</feature>
<feature type="non-terminal residue" evidence="3">
    <location>
        <position position="1208"/>
    </location>
</feature>
<feature type="non-terminal residue" evidence="3">
    <location>
        <position position="1"/>
    </location>
</feature>
<gene>
    <name evidence="3" type="primary">Rgs22</name>
    <name evidence="3" type="ORF">PSIHAE_R13855</name>
</gene>
<protein>
    <submittedName>
        <fullName evidence="3">RGS22 protein</fullName>
    </submittedName>
</protein>
<dbReference type="GO" id="GO:0005634">
    <property type="term" value="C:nucleus"/>
    <property type="evidence" value="ECO:0007669"/>
    <property type="project" value="TreeGrafter"/>
</dbReference>
<dbReference type="GO" id="GO:0009966">
    <property type="term" value="P:regulation of signal transduction"/>
    <property type="evidence" value="ECO:0007669"/>
    <property type="project" value="InterPro"/>
</dbReference>
<accession>A0A7K9BLK0</accession>
<organism evidence="3 4">
    <name type="scientific">Psilopogon haemacephalus</name>
    <name type="common">coppersmith barbet</name>
    <dbReference type="NCBI Taxonomy" id="2585815"/>
    <lineage>
        <taxon>Eukaryota</taxon>
        <taxon>Metazoa</taxon>
        <taxon>Chordata</taxon>
        <taxon>Craniata</taxon>
        <taxon>Vertebrata</taxon>
        <taxon>Euteleostomi</taxon>
        <taxon>Archelosauria</taxon>
        <taxon>Archosauria</taxon>
        <taxon>Dinosauria</taxon>
        <taxon>Saurischia</taxon>
        <taxon>Theropoda</taxon>
        <taxon>Coelurosauria</taxon>
        <taxon>Aves</taxon>
        <taxon>Neognathae</taxon>
        <taxon>Neoaves</taxon>
        <taxon>Telluraves</taxon>
        <taxon>Coraciimorphae</taxon>
        <taxon>Piciformes</taxon>
        <taxon>Megalaimidae</taxon>
        <taxon>Psilopogon</taxon>
    </lineage>
</organism>
<dbReference type="InterPro" id="IPR036305">
    <property type="entry name" value="RGS_sf"/>
</dbReference>
<dbReference type="InterPro" id="IPR042651">
    <property type="entry name" value="Rgs22"/>
</dbReference>
<feature type="compositionally biased region" description="Polar residues" evidence="1">
    <location>
        <begin position="273"/>
        <end position="282"/>
    </location>
</feature>
<dbReference type="GO" id="GO:0005737">
    <property type="term" value="C:cytoplasm"/>
    <property type="evidence" value="ECO:0007669"/>
    <property type="project" value="TreeGrafter"/>
</dbReference>
<evidence type="ECO:0000313" key="4">
    <source>
        <dbReference type="Proteomes" id="UP000574528"/>
    </source>
</evidence>
<feature type="region of interest" description="Disordered" evidence="1">
    <location>
        <begin position="779"/>
        <end position="816"/>
    </location>
</feature>
<feature type="domain" description="RGS" evidence="2">
    <location>
        <begin position="631"/>
        <end position="737"/>
    </location>
</feature>
<dbReference type="CDD" id="cd08725">
    <property type="entry name" value="RGS_RGS22_4"/>
    <property type="match status" value="1"/>
</dbReference>
<comment type="caution">
    <text evidence="3">The sequence shown here is derived from an EMBL/GenBank/DDBJ whole genome shotgun (WGS) entry which is preliminary data.</text>
</comment>
<proteinExistence type="predicted"/>
<dbReference type="PANTHER" id="PTHR46583">
    <property type="entry name" value="REGULATOR OF G-PROTEIN SIGNALING 22"/>
    <property type="match status" value="1"/>
</dbReference>
<evidence type="ECO:0000259" key="2">
    <source>
        <dbReference type="PROSITE" id="PS50132"/>
    </source>
</evidence>
<sequence length="1208" mass="136829">TFAQPVKFNSDFGVFEVVQDAPRGLERQLEKARDAQESAALLHSILRKAKSAGQVSKPCSAPPALAAEPKDSAVYLEREQAMQWVKEERLPAFLESDCYFEYRLAKLVSQVEWSKTGINFIIDSDYYPWIGKQDPGSSPPDEDDSLLALKRLGQATGSQMRPAKLSESKNTTDPHLHPPDPGAIQDTQCLPEKEDSLSAQESLVEAGSLSGECYQQSVLPSSRPAPPRTDITKERSSQDEEHSFVAITESPSHNQLRVYLDPKWDHSAEEGGQESTTAQTAESFPPARAGSAMKEAVSEVAQQAAAGVESEVDFHKQPEALKRELASKEFAPTMAGSPQGSVCTALDTKEDAREQDTEEVSWRSSCESHGAGSRAAWCASHSTYHRHQLERFKKFLKGTLGERYWWLWMDIERLKALKDTTRQQRQLSKMRALYLLSSGDYCLGSEVLLRLDLLHGDQWNLKHLRWIQPEVVKPLLLYWGPRFCVTHSTAIETASAKLRLWHTYQERPRVDIDPFPQIASLVPWTPKSCMPEMLPPLPQVGGIAVLKMSSMEKRRLPGDLLLSYFVLFECTLTMFVCGSRPEAASRDRSHCLGDTKASGSQGQRKYTYAELLSGNCAAGSAVLWGSRMESMLQSLYLEKRAGYHFTQFCEKSGNKMWKNSVYFWFDLQAYLQLFYQETLQPFKICQQAQFLYATYIAPSATMDIGLHQSKKNVIYQKIDPAFEDLFDPAEEYVLSVLLEAWVKMMETDKHAYGKVELVEEAQQLDSVYFRKLQALHHESGSKKDERTAADPALPPCPGALKEDQHSGQVPKELGGPKLTDLIQEKGKLEEFQAFLSEHSAGMDLKCWLDIQQFRQLLHQDQEKREEKAEEIRSKYFNEKYFFGPNSPASREQQEQLRRSDGGRGQIPPQQLPAELLLEVQHRVQRRLEGQWLPLFLAGQRRGAQAPAQIFTLTNALVGAVCTQGSQHISFFLWQPLDTQRLAVPTDLAAFRRALLNPVTAKEFQCFLSLRGELLENGVLFWQEVQKYKELCHSHCDDAIVQKKITAIIDRFINSAIPPALQIDIPAELAKKILEHRKELGPYIFREAQMTVFALLFKFWPKFCTFRSDAASNKVLLALERERGRRMRKEEWKPAEEKLAKLQAKLWGLASSALANETDMERGSALFADGYGWQASWSLSKYIEALEQERILLKVQEDLKKHSSSLLTG</sequence>
<dbReference type="SUPFAM" id="SSF48097">
    <property type="entry name" value="Regulator of G-protein signaling, RGS"/>
    <property type="match status" value="4"/>
</dbReference>